<evidence type="ECO:0008006" key="3">
    <source>
        <dbReference type="Google" id="ProtNLM"/>
    </source>
</evidence>
<sequence>MLFDGLEIGRFEQNFRIGAEAIYQKAVRDRIEDSYMYPYGNFTAMSGGINSGYPQGTGANGVWNGQPDSWGNISVNGDSYYNKMGVIHAHKGQFDTFTYGVYVEDDAKYHLGSAGTLNARFGMRLDGDNFLNKNKLAPRFSLSYVAPWENEYKTQLTFGANRYYARNLLAYRFYAEAVNNRRAYYRTNPNEAWQHCGVQNANCVIAGNNYMSDGVVTAGNRLDSIDVPYDDELMGAFTQNLAGLFSFNLKYIHRDGKNQVTQENRGTEAAPRYFWGNNGYTKADIISLAVQNIAPIESAGIKHFYMVGVDWNNARRNYNSSSIDTDMLGNITYNGQAMRYEDMPAQKVNQPLIARINMTHTVQLGRVQVLWNNLFRYKGSYDRIVLESLSNTSTFVDKHFKPTFMWDMRLGFDVNIYGGNTLFVNFDIYNVLDSKNEVALSAADGIMLYGIPSNAALTTYELGRQFWTQVGYRF</sequence>
<accession>A0A4U8T9K7</accession>
<dbReference type="AlphaFoldDB" id="A0A4U8T9K7"/>
<evidence type="ECO:0000313" key="1">
    <source>
        <dbReference type="EMBL" id="TLD96324.1"/>
    </source>
</evidence>
<organism evidence="1 2">
    <name type="scientific">Helicobacter jaachi</name>
    <dbReference type="NCBI Taxonomy" id="1677920"/>
    <lineage>
        <taxon>Bacteria</taxon>
        <taxon>Pseudomonadati</taxon>
        <taxon>Campylobacterota</taxon>
        <taxon>Epsilonproteobacteria</taxon>
        <taxon>Campylobacterales</taxon>
        <taxon>Helicobacteraceae</taxon>
        <taxon>Helicobacter</taxon>
    </lineage>
</organism>
<comment type="caution">
    <text evidence="1">The sequence shown here is derived from an EMBL/GenBank/DDBJ whole genome shotgun (WGS) entry which is preliminary data.</text>
</comment>
<keyword evidence="2" id="KW-1185">Reference proteome</keyword>
<evidence type="ECO:0000313" key="2">
    <source>
        <dbReference type="Proteomes" id="UP000029733"/>
    </source>
</evidence>
<name>A0A4U8T9K7_9HELI</name>
<dbReference type="EMBL" id="JRPR02000004">
    <property type="protein sequence ID" value="TLD96324.1"/>
    <property type="molecule type" value="Genomic_DNA"/>
</dbReference>
<dbReference type="Proteomes" id="UP000029733">
    <property type="component" value="Unassembled WGS sequence"/>
</dbReference>
<gene>
    <name evidence="1" type="ORF">LS71_006265</name>
</gene>
<proteinExistence type="predicted"/>
<dbReference type="OrthoDB" id="9766643at2"/>
<dbReference type="SUPFAM" id="SSF56935">
    <property type="entry name" value="Porins"/>
    <property type="match status" value="1"/>
</dbReference>
<protein>
    <recommendedName>
        <fullName evidence="3">TonB-dependent receptor</fullName>
    </recommendedName>
</protein>
<dbReference type="RefSeq" id="WP_052058081.1">
    <property type="nucleotide sequence ID" value="NZ_JRPR02000004.1"/>
</dbReference>
<reference evidence="1 2" key="1">
    <citation type="journal article" date="2014" name="Genome Announc.">
        <title>Draft genome sequences of eight enterohepatic helicobacter species isolated from both laboratory and wild rodents.</title>
        <authorList>
            <person name="Sheh A."/>
            <person name="Shen Z."/>
            <person name="Fox J.G."/>
        </authorList>
    </citation>
    <scope>NUCLEOTIDE SEQUENCE [LARGE SCALE GENOMIC DNA]</scope>
    <source>
        <strain evidence="1 2">MIT 09-6949</strain>
    </source>
</reference>